<dbReference type="Pfam" id="PF02518">
    <property type="entry name" value="HATPase_c"/>
    <property type="match status" value="1"/>
</dbReference>
<keyword evidence="14" id="KW-1185">Reference proteome</keyword>
<dbReference type="InterPro" id="IPR052162">
    <property type="entry name" value="Sensor_kinase/Photoreceptor"/>
</dbReference>
<dbReference type="CDD" id="cd00130">
    <property type="entry name" value="PAS"/>
    <property type="match status" value="4"/>
</dbReference>
<dbReference type="InterPro" id="IPR003594">
    <property type="entry name" value="HATPase_dom"/>
</dbReference>
<dbReference type="Gene3D" id="3.30.450.20">
    <property type="entry name" value="PAS domain"/>
    <property type="match status" value="4"/>
</dbReference>
<evidence type="ECO:0000259" key="10">
    <source>
        <dbReference type="PROSITE" id="PS50109"/>
    </source>
</evidence>
<keyword evidence="5" id="KW-0547">Nucleotide-binding</keyword>
<feature type="coiled-coil region" evidence="9">
    <location>
        <begin position="522"/>
        <end position="555"/>
    </location>
</feature>
<proteinExistence type="predicted"/>
<evidence type="ECO:0000256" key="2">
    <source>
        <dbReference type="ARBA" id="ARBA00012438"/>
    </source>
</evidence>
<evidence type="ECO:0000259" key="11">
    <source>
        <dbReference type="PROSITE" id="PS50112"/>
    </source>
</evidence>
<dbReference type="CDD" id="cd16917">
    <property type="entry name" value="HATPase_UhpB-NarQ-NarX-like"/>
    <property type="match status" value="1"/>
</dbReference>
<dbReference type="InterPro" id="IPR000014">
    <property type="entry name" value="PAS"/>
</dbReference>
<feature type="domain" description="PAS" evidence="11">
    <location>
        <begin position="31"/>
        <end position="102"/>
    </location>
</feature>
<dbReference type="PANTHER" id="PTHR43304">
    <property type="entry name" value="PHYTOCHROME-LIKE PROTEIN CPH1"/>
    <property type="match status" value="1"/>
</dbReference>
<keyword evidence="3" id="KW-0597">Phosphoprotein</keyword>
<dbReference type="GO" id="GO:0004673">
    <property type="term" value="F:protein histidine kinase activity"/>
    <property type="evidence" value="ECO:0007669"/>
    <property type="project" value="UniProtKB-EC"/>
</dbReference>
<dbReference type="Pfam" id="PF00989">
    <property type="entry name" value="PAS"/>
    <property type="match status" value="3"/>
</dbReference>
<dbReference type="PANTHER" id="PTHR43304:SF1">
    <property type="entry name" value="PAC DOMAIN-CONTAINING PROTEIN"/>
    <property type="match status" value="1"/>
</dbReference>
<dbReference type="InterPro" id="IPR001610">
    <property type="entry name" value="PAC"/>
</dbReference>
<dbReference type="InterPro" id="IPR035965">
    <property type="entry name" value="PAS-like_dom_sf"/>
</dbReference>
<feature type="domain" description="PAC" evidence="12">
    <location>
        <begin position="364"/>
        <end position="412"/>
    </location>
</feature>
<dbReference type="NCBIfam" id="TIGR00229">
    <property type="entry name" value="sensory_box"/>
    <property type="match status" value="4"/>
</dbReference>
<dbReference type="SMART" id="SM00091">
    <property type="entry name" value="PAS"/>
    <property type="match status" value="4"/>
</dbReference>
<dbReference type="InterPro" id="IPR013656">
    <property type="entry name" value="PAS_4"/>
</dbReference>
<dbReference type="AlphaFoldDB" id="A0A2V5KC43"/>
<accession>A0A2V5KC43</accession>
<dbReference type="InterPro" id="IPR000700">
    <property type="entry name" value="PAS-assoc_C"/>
</dbReference>
<dbReference type="SMART" id="SM00387">
    <property type="entry name" value="HATPase_c"/>
    <property type="match status" value="1"/>
</dbReference>
<feature type="domain" description="PAC" evidence="12">
    <location>
        <begin position="231"/>
        <end position="283"/>
    </location>
</feature>
<evidence type="ECO:0000256" key="9">
    <source>
        <dbReference type="SAM" id="Coils"/>
    </source>
</evidence>
<dbReference type="Proteomes" id="UP000247476">
    <property type="component" value="Unassembled WGS sequence"/>
</dbReference>
<dbReference type="PROSITE" id="PS50112">
    <property type="entry name" value="PAS"/>
    <property type="match status" value="4"/>
</dbReference>
<keyword evidence="4" id="KW-0808">Transferase</keyword>
<evidence type="ECO:0000256" key="7">
    <source>
        <dbReference type="ARBA" id="ARBA00022840"/>
    </source>
</evidence>
<sequence length="927" mass="105578">MHHKDGHAEPYSQDDRRLRDIDDSVKRLAESEAMYRLIADNMTDMVRIVDTHGRSIYASPSHTERLGFTPEQCVDQQLLLKNIHPDDMETVVREFRTMIASKRPHNVQFRLARSDGRYLVLDEHGTPILGDDGEIKYILVVARDVTRRKMAEQTLRESEALYRFVAENMTDLLGIVDKKGTIRYASPSHSNVLGFDGVAMRGTSAFDYVYPDDADAVRMRFAEMVETRANRQMRFRFRHADGRPIHVDCLATPVLGEDGALDRIVVVSRDVTQVVAEIAERRRMERALQVSEERYRRLVELSPIAISVLKDETFAYVNPAGMKLTGAERPDDIIGTSPIDWVHPDDRALAEKLLDSIEADGASPAEEYKIVRKDGKEVDISAMAIYDPRDRSVQIVSEDITNRKRMERALSESEELNRRLIELSPQAIVYHSDFKFRYVNPAAVSLFGARVAGELVGRSIFRFIHPDDCDAVRTRLERVYAETYMPPPAEQRIVRPDGAVIDVEAIVASVPFGGTHAGLTLLRDITERKKAEEAKKRAARRIRESEELHDQLQTSLDRFSHDLLGVMKESEMERRFLIEVRRVMNASDVCLVEADRNRDMLLRRGSLDLWKRMADAIRAHDIVHLPVCGIIDTPDGYFLKIGERRGKSCLLCVGSEPPNGRHAPRAVWLKTISRYVGVLYDNFRVIEDLSNELEQLASRQVAPSWLLRLLFSLSEHERKHLSQDLHDAALQEQIIWYRKLDQLSTDPSVPPDVREQLQPITQGLLDVIYQIRITCNELRPPLLIEEGLVTSLEALFEFMQMRTDYAIEFEASGFRHTLSDELLTGLYRIVQELLANATKHSKATRVAITLHSHPDRIQLTYEDNGVGANLDEADHSFRSMGVFGMKERVRSMDGTMEWHSSPNEGLSIYISVPAALSDGPVNLHEGY</sequence>
<dbReference type="RefSeq" id="WP_110839089.1">
    <property type="nucleotide sequence ID" value="NZ_QJVJ01000002.1"/>
</dbReference>
<keyword evidence="7" id="KW-0067">ATP-binding</keyword>
<dbReference type="GO" id="GO:0005524">
    <property type="term" value="F:ATP binding"/>
    <property type="evidence" value="ECO:0007669"/>
    <property type="project" value="UniProtKB-KW"/>
</dbReference>
<name>A0A2V5KC43_9BACL</name>
<evidence type="ECO:0000256" key="3">
    <source>
        <dbReference type="ARBA" id="ARBA00022553"/>
    </source>
</evidence>
<evidence type="ECO:0000256" key="6">
    <source>
        <dbReference type="ARBA" id="ARBA00022777"/>
    </source>
</evidence>
<evidence type="ECO:0000256" key="4">
    <source>
        <dbReference type="ARBA" id="ARBA00022679"/>
    </source>
</evidence>
<feature type="domain" description="PAC" evidence="12">
    <location>
        <begin position="105"/>
        <end position="157"/>
    </location>
</feature>
<dbReference type="Pfam" id="PF08448">
    <property type="entry name" value="PAS_4"/>
    <property type="match status" value="1"/>
</dbReference>
<dbReference type="SUPFAM" id="SSF55874">
    <property type="entry name" value="ATPase domain of HSP90 chaperone/DNA topoisomerase II/histidine kinase"/>
    <property type="match status" value="1"/>
</dbReference>
<evidence type="ECO:0000256" key="1">
    <source>
        <dbReference type="ARBA" id="ARBA00000085"/>
    </source>
</evidence>
<dbReference type="SUPFAM" id="SSF55785">
    <property type="entry name" value="PYP-like sensor domain (PAS domain)"/>
    <property type="match status" value="4"/>
</dbReference>
<evidence type="ECO:0000313" key="14">
    <source>
        <dbReference type="Proteomes" id="UP000247476"/>
    </source>
</evidence>
<comment type="caution">
    <text evidence="13">The sequence shown here is derived from an EMBL/GenBank/DDBJ whole genome shotgun (WGS) entry which is preliminary data.</text>
</comment>
<dbReference type="GO" id="GO:0000160">
    <property type="term" value="P:phosphorelay signal transduction system"/>
    <property type="evidence" value="ECO:0007669"/>
    <property type="project" value="UniProtKB-KW"/>
</dbReference>
<feature type="domain" description="Histidine kinase" evidence="10">
    <location>
        <begin position="826"/>
        <end position="916"/>
    </location>
</feature>
<reference evidence="13 14" key="1">
    <citation type="submission" date="2018-05" db="EMBL/GenBank/DDBJ databases">
        <title>Paenibacillus flagellatus sp. nov., isolated from selenium mineral soil.</title>
        <authorList>
            <person name="Dai X."/>
        </authorList>
    </citation>
    <scope>NUCLEOTIDE SEQUENCE [LARGE SCALE GENOMIC DNA]</scope>
    <source>
        <strain evidence="13 14">DXL2</strain>
    </source>
</reference>
<dbReference type="Gene3D" id="3.30.565.10">
    <property type="entry name" value="Histidine kinase-like ATPase, C-terminal domain"/>
    <property type="match status" value="1"/>
</dbReference>
<keyword evidence="8" id="KW-0902">Two-component regulatory system</keyword>
<dbReference type="OrthoDB" id="9781904at2"/>
<evidence type="ECO:0000313" key="13">
    <source>
        <dbReference type="EMBL" id="PYI56562.1"/>
    </source>
</evidence>
<comment type="catalytic activity">
    <reaction evidence="1">
        <text>ATP + protein L-histidine = ADP + protein N-phospho-L-histidine.</text>
        <dbReference type="EC" id="2.7.13.3"/>
    </reaction>
</comment>
<feature type="domain" description="PAS" evidence="11">
    <location>
        <begin position="413"/>
        <end position="483"/>
    </location>
</feature>
<dbReference type="InterPro" id="IPR036890">
    <property type="entry name" value="HATPase_C_sf"/>
</dbReference>
<dbReference type="GO" id="GO:0006355">
    <property type="term" value="P:regulation of DNA-templated transcription"/>
    <property type="evidence" value="ECO:0007669"/>
    <property type="project" value="InterPro"/>
</dbReference>
<dbReference type="EMBL" id="QJVJ01000002">
    <property type="protein sequence ID" value="PYI56562.1"/>
    <property type="molecule type" value="Genomic_DNA"/>
</dbReference>
<dbReference type="InterPro" id="IPR013767">
    <property type="entry name" value="PAS_fold"/>
</dbReference>
<dbReference type="PROSITE" id="PS50109">
    <property type="entry name" value="HIS_KIN"/>
    <property type="match status" value="1"/>
</dbReference>
<evidence type="ECO:0000256" key="8">
    <source>
        <dbReference type="ARBA" id="ARBA00023012"/>
    </source>
</evidence>
<protein>
    <recommendedName>
        <fullName evidence="2">histidine kinase</fullName>
        <ecNumber evidence="2">2.7.13.3</ecNumber>
    </recommendedName>
</protein>
<keyword evidence="6 13" id="KW-0418">Kinase</keyword>
<feature type="domain" description="PAS" evidence="11">
    <location>
        <begin position="291"/>
        <end position="361"/>
    </location>
</feature>
<dbReference type="EC" id="2.7.13.3" evidence="2"/>
<feature type="domain" description="PAS" evidence="11">
    <location>
        <begin position="158"/>
        <end position="228"/>
    </location>
</feature>
<gene>
    <name evidence="13" type="ORF">DLM86_06230</name>
</gene>
<dbReference type="PROSITE" id="PS50113">
    <property type="entry name" value="PAC"/>
    <property type="match status" value="3"/>
</dbReference>
<organism evidence="13 14">
    <name type="scientific">Paenibacillus flagellatus</name>
    <dbReference type="NCBI Taxonomy" id="2211139"/>
    <lineage>
        <taxon>Bacteria</taxon>
        <taxon>Bacillati</taxon>
        <taxon>Bacillota</taxon>
        <taxon>Bacilli</taxon>
        <taxon>Bacillales</taxon>
        <taxon>Paenibacillaceae</taxon>
        <taxon>Paenibacillus</taxon>
    </lineage>
</organism>
<keyword evidence="9" id="KW-0175">Coiled coil</keyword>
<dbReference type="InterPro" id="IPR005467">
    <property type="entry name" value="His_kinase_dom"/>
</dbReference>
<evidence type="ECO:0000259" key="12">
    <source>
        <dbReference type="PROSITE" id="PS50113"/>
    </source>
</evidence>
<dbReference type="SMART" id="SM00086">
    <property type="entry name" value="PAC"/>
    <property type="match status" value="4"/>
</dbReference>
<evidence type="ECO:0000256" key="5">
    <source>
        <dbReference type="ARBA" id="ARBA00022741"/>
    </source>
</evidence>